<evidence type="ECO:0000259" key="5">
    <source>
        <dbReference type="Pfam" id="PF13802"/>
    </source>
</evidence>
<dbReference type="RefSeq" id="XP_013409262.1">
    <property type="nucleotide sequence ID" value="XM_013553808.2"/>
</dbReference>
<dbReference type="RefSeq" id="XP_013409263.1">
    <property type="nucleotide sequence ID" value="XM_013553809.2"/>
</dbReference>
<dbReference type="NCBIfam" id="NF007746">
    <property type="entry name" value="PRK10426.1"/>
    <property type="match status" value="1"/>
</dbReference>
<dbReference type="Pfam" id="PF01055">
    <property type="entry name" value="Glyco_hydro_31_2nd"/>
    <property type="match status" value="1"/>
</dbReference>
<dbReference type="InterPro" id="IPR000322">
    <property type="entry name" value="Glyco_hydro_31_TIM"/>
</dbReference>
<evidence type="ECO:0000259" key="4">
    <source>
        <dbReference type="Pfam" id="PF01055"/>
    </source>
</evidence>
<dbReference type="InterPro" id="IPR013780">
    <property type="entry name" value="Glyco_hydro_b"/>
</dbReference>
<dbReference type="InterPro" id="IPR011013">
    <property type="entry name" value="Gal_mutarotase_sf_dom"/>
</dbReference>
<sequence>MIIPRISRMAAYLVVCLFAMMTSAQNQPKTFTFTQTSDGFMISLSGVKVLEHSSQSPMLYIGLGETNITTFHGNFYFNEYLIERRGLAAYEVMSLTDISVQIGFKEVESPALLAVVTISRPTTRSFLTIEATATARTTDRMWLRIAAEKDEHVYGGGEQFSHFDLRGRSFPIWTREQGVGRNKSTLLTFLVDQYMKDAGGNYHTTYFPQSTFFSSRKFWCHVNGSNYVVMDFSHETFHEIEIRDTSSAKVLINTSPSMLELVQSFTDFNGRPPPLPDWIHNGAILGVQGGTQKMLDYYKQATASGLKVSGLWIQDWVGRLTTSFGDRLFWNWKWNQTLYPNLDQEIIALRRDHDVHVLGYINPNMNIEGDMYKEAAGKGYVVKNAQNGPLQVNFGDFFCGIVDLTNPEAFEWYKSVIKTNMIGIGLDGWMADFGEYLPTDGVVLHNGMSGREVHNLWPVLWAKLNREAVEEAGKMGQVVYFMRAGAAGTAKYSTLMWAGDQNVDFSYADGLASTIPAALSMGVSGMGLTHFDVGGYTAIPLPPLNLVRTKELLLRSAEAAVFTPVFRTHEGNQPKLCAQFYSDQDTLNKFARLTKMFSVLQQYTKQLVNEVVTSGTPAQRPLFLHYPDDARAYEIQYQYMYGRDFIVAPVFLENQSQWNLYLPAGKWIFFWNGTTVTGPADVTVDAPIGQTPVFFRSDSTWTNLFKTVAAIKEGDECSRVSTGDGDLQTCRP</sequence>
<evidence type="ECO:0000313" key="7">
    <source>
        <dbReference type="Proteomes" id="UP000085678"/>
    </source>
</evidence>
<feature type="domain" description="Glycosyl hydrolase family 31 C-terminal" evidence="6">
    <location>
        <begin position="615"/>
        <end position="699"/>
    </location>
</feature>
<dbReference type="GO" id="GO:0005975">
    <property type="term" value="P:carbohydrate metabolic process"/>
    <property type="evidence" value="ECO:0007669"/>
    <property type="project" value="InterPro"/>
</dbReference>
<keyword evidence="7" id="KW-1185">Reference proteome</keyword>
<dbReference type="SUPFAM" id="SSF51445">
    <property type="entry name" value="(Trans)glycosidases"/>
    <property type="match status" value="1"/>
</dbReference>
<dbReference type="InterPro" id="IPR048395">
    <property type="entry name" value="Glyco_hydro_31_C"/>
</dbReference>
<evidence type="ECO:0000256" key="1">
    <source>
        <dbReference type="ARBA" id="ARBA00007806"/>
    </source>
</evidence>
<dbReference type="Pfam" id="PF13802">
    <property type="entry name" value="Gal_mutarotas_2"/>
    <property type="match status" value="1"/>
</dbReference>
<dbReference type="KEGG" id="lak:106172883"/>
<dbReference type="AlphaFoldDB" id="A0A1S3JFT5"/>
<proteinExistence type="inferred from homology"/>
<dbReference type="CDD" id="cd06594">
    <property type="entry name" value="GH31_glucosidase_YihQ"/>
    <property type="match status" value="1"/>
</dbReference>
<evidence type="ECO:0000256" key="3">
    <source>
        <dbReference type="SAM" id="SignalP"/>
    </source>
</evidence>
<evidence type="ECO:0000313" key="9">
    <source>
        <dbReference type="RefSeq" id="XP_013409262.1"/>
    </source>
</evidence>
<reference evidence="8 9" key="1">
    <citation type="submission" date="2025-04" db="UniProtKB">
        <authorList>
            <consortium name="RefSeq"/>
        </authorList>
    </citation>
    <scope>IDENTIFICATION</scope>
    <source>
        <tissue evidence="8 9">Gonads</tissue>
    </source>
</reference>
<dbReference type="RefSeq" id="XP_013409261.1">
    <property type="nucleotide sequence ID" value="XM_013553807.2"/>
</dbReference>
<dbReference type="GO" id="GO:0090599">
    <property type="term" value="F:alpha-glucosidase activity"/>
    <property type="evidence" value="ECO:0007669"/>
    <property type="project" value="UniProtKB-ARBA"/>
</dbReference>
<organism evidence="7 9">
    <name type="scientific">Lingula anatina</name>
    <name type="common">Brachiopod</name>
    <name type="synonym">Lingula unguis</name>
    <dbReference type="NCBI Taxonomy" id="7574"/>
    <lineage>
        <taxon>Eukaryota</taxon>
        <taxon>Metazoa</taxon>
        <taxon>Spiralia</taxon>
        <taxon>Lophotrochozoa</taxon>
        <taxon>Brachiopoda</taxon>
        <taxon>Linguliformea</taxon>
        <taxon>Lingulata</taxon>
        <taxon>Lingulida</taxon>
        <taxon>Linguloidea</taxon>
        <taxon>Lingulidae</taxon>
        <taxon>Lingula</taxon>
    </lineage>
</organism>
<dbReference type="STRING" id="7574.A0A1S3JFT5"/>
<dbReference type="InterPro" id="IPR017853">
    <property type="entry name" value="GH"/>
</dbReference>
<name>A0A1S3JFT5_LINAN</name>
<dbReference type="Gene3D" id="2.60.40.1760">
    <property type="entry name" value="glycosyl hydrolase (family 31)"/>
    <property type="match status" value="1"/>
</dbReference>
<dbReference type="Pfam" id="PF21365">
    <property type="entry name" value="Glyco_hydro_31_3rd"/>
    <property type="match status" value="1"/>
</dbReference>
<evidence type="ECO:0000256" key="2">
    <source>
        <dbReference type="RuleBase" id="RU361185"/>
    </source>
</evidence>
<feature type="domain" description="Glycoside hydrolase family 31 N-terminal" evidence="5">
    <location>
        <begin position="24"/>
        <end position="176"/>
    </location>
</feature>
<evidence type="ECO:0000313" key="8">
    <source>
        <dbReference type="RefSeq" id="XP_013409261.1"/>
    </source>
</evidence>
<evidence type="ECO:0000259" key="6">
    <source>
        <dbReference type="Pfam" id="PF21365"/>
    </source>
</evidence>
<dbReference type="InterPro" id="IPR025887">
    <property type="entry name" value="Glyco_hydro_31_N_dom"/>
</dbReference>
<dbReference type="GeneID" id="106172883"/>
<dbReference type="Gene3D" id="2.60.40.1180">
    <property type="entry name" value="Golgi alpha-mannosidase II"/>
    <property type="match status" value="1"/>
</dbReference>
<comment type="similarity">
    <text evidence="1 2">Belongs to the glycosyl hydrolase 31 family.</text>
</comment>
<dbReference type="InterPro" id="IPR044112">
    <property type="entry name" value="YihQ_TIM-like"/>
</dbReference>
<dbReference type="CDD" id="cd14752">
    <property type="entry name" value="GH31_N"/>
    <property type="match status" value="1"/>
</dbReference>
<dbReference type="OrthoDB" id="1334205at2759"/>
<keyword evidence="2" id="KW-0326">Glycosidase</keyword>
<feature type="signal peptide" evidence="3">
    <location>
        <begin position="1"/>
        <end position="24"/>
    </location>
</feature>
<protein>
    <submittedName>
        <fullName evidence="8 9">Uncharacterized protein LOC106172883</fullName>
    </submittedName>
</protein>
<gene>
    <name evidence="8 9 10" type="primary">LOC106172883</name>
</gene>
<accession>A0A1S3JFT5</accession>
<keyword evidence="3" id="KW-0732">Signal</keyword>
<dbReference type="PANTHER" id="PTHR46959">
    <property type="entry name" value="SULFOQUINOVOSIDASE"/>
    <property type="match status" value="1"/>
</dbReference>
<evidence type="ECO:0000313" key="10">
    <source>
        <dbReference type="RefSeq" id="XP_013409263.1"/>
    </source>
</evidence>
<dbReference type="SUPFAM" id="SSF74650">
    <property type="entry name" value="Galactose mutarotase-like"/>
    <property type="match status" value="1"/>
</dbReference>
<dbReference type="PANTHER" id="PTHR46959:SF2">
    <property type="entry name" value="SULFOQUINOVOSIDASE"/>
    <property type="match status" value="1"/>
</dbReference>
<dbReference type="SUPFAM" id="SSF51011">
    <property type="entry name" value="Glycosyl hydrolase domain"/>
    <property type="match status" value="1"/>
</dbReference>
<dbReference type="InterPro" id="IPR052990">
    <property type="entry name" value="Sulfoquinovosidase_GH31"/>
</dbReference>
<keyword evidence="2" id="KW-0378">Hydrolase</keyword>
<dbReference type="Gene3D" id="3.20.20.80">
    <property type="entry name" value="Glycosidases"/>
    <property type="match status" value="1"/>
</dbReference>
<dbReference type="Proteomes" id="UP000085678">
    <property type="component" value="Unplaced"/>
</dbReference>
<feature type="domain" description="Glycoside hydrolase family 31 TIM barrel" evidence="4">
    <location>
        <begin position="293"/>
        <end position="575"/>
    </location>
</feature>
<dbReference type="GO" id="GO:0030246">
    <property type="term" value="F:carbohydrate binding"/>
    <property type="evidence" value="ECO:0007669"/>
    <property type="project" value="InterPro"/>
</dbReference>
<feature type="chain" id="PRO_5014545916" evidence="3">
    <location>
        <begin position="25"/>
        <end position="732"/>
    </location>
</feature>